<accession>A0AAW2AQA2</accession>
<sequence>METLTNMKEYQASPVSSVNHRDWSHDGKALIPANHGGSLGLGITSCRPVALLTIALQIKASKYFIEELMFLHHWRSGLWKEAEYALPHFCPSLMSYLRTDSDSVEMIMGGITAVLEL</sequence>
<evidence type="ECO:0000313" key="2">
    <source>
        <dbReference type="Proteomes" id="UP001479290"/>
    </source>
</evidence>
<gene>
    <name evidence="1" type="ORF">ABG768_021133</name>
</gene>
<name>A0AAW2AQA2_CULAL</name>
<evidence type="ECO:0000313" key="1">
    <source>
        <dbReference type="EMBL" id="KAK9975905.1"/>
    </source>
</evidence>
<dbReference type="AlphaFoldDB" id="A0AAW2AQA2"/>
<protein>
    <submittedName>
        <fullName evidence="1">Uncharacterized protein</fullName>
    </submittedName>
</protein>
<dbReference type="Proteomes" id="UP001479290">
    <property type="component" value="Unassembled WGS sequence"/>
</dbReference>
<proteinExistence type="predicted"/>
<organism evidence="1 2">
    <name type="scientific">Culter alburnus</name>
    <name type="common">Topmouth culter</name>
    <dbReference type="NCBI Taxonomy" id="194366"/>
    <lineage>
        <taxon>Eukaryota</taxon>
        <taxon>Metazoa</taxon>
        <taxon>Chordata</taxon>
        <taxon>Craniata</taxon>
        <taxon>Vertebrata</taxon>
        <taxon>Euteleostomi</taxon>
        <taxon>Actinopterygii</taxon>
        <taxon>Neopterygii</taxon>
        <taxon>Teleostei</taxon>
        <taxon>Ostariophysi</taxon>
        <taxon>Cypriniformes</taxon>
        <taxon>Xenocyprididae</taxon>
        <taxon>Xenocypridinae</taxon>
        <taxon>Culter</taxon>
    </lineage>
</organism>
<reference evidence="1 2" key="1">
    <citation type="submission" date="2024-05" db="EMBL/GenBank/DDBJ databases">
        <title>A high-quality chromosomal-level genome assembly of Topmouth culter (Culter alburnus).</title>
        <authorList>
            <person name="Zhao H."/>
        </authorList>
    </citation>
    <scope>NUCLEOTIDE SEQUENCE [LARGE SCALE GENOMIC DNA]</scope>
    <source>
        <strain evidence="1">CATC2023</strain>
        <tissue evidence="1">Muscle</tissue>
    </source>
</reference>
<comment type="caution">
    <text evidence="1">The sequence shown here is derived from an EMBL/GenBank/DDBJ whole genome shotgun (WGS) entry which is preliminary data.</text>
</comment>
<keyword evidence="2" id="KW-1185">Reference proteome</keyword>
<dbReference type="EMBL" id="JAWDJR010000004">
    <property type="protein sequence ID" value="KAK9975905.1"/>
    <property type="molecule type" value="Genomic_DNA"/>
</dbReference>